<dbReference type="Proteomes" id="UP000244677">
    <property type="component" value="Chromosome"/>
</dbReference>
<protein>
    <recommendedName>
        <fullName evidence="3">YD repeat-containing protein</fullName>
    </recommendedName>
</protein>
<dbReference type="RefSeq" id="WP_108737789.1">
    <property type="nucleotide sequence ID" value="NZ_CP020919.1"/>
</dbReference>
<sequence>MKRLLQVLQLYSLMACSWGYGQTATYPSVVAPEASIASLMRFEEFAVSNYTGVPDVSIPLFSLPTKSKDVSLQMALGYHPSSVSVYEGIGECGRGWSLFAGGVISRTVIGDVDEVILQQGMNQTDDVYQFNFMGHMGRFYMKKDASGALNIRVLENKGAKLALTFVQHPTNYTITSFTIYDDKGNKFVFEERDREVQYIYTTFRTFNGSYHLSKVYDNNGIELMGFTYQDNVVQVPGDGSGQLILPRIYKKTKEITVPGYGKVGFTYSTLAGNTSKLTELLLSDQFGTPVRKAKLIGALKEVVLSDPAETLKESYKLTYGSVEEPGSGRFGADKWGYRNYTPSCLGLWYDLDKTEPSLVTGGVLEKMTLPTGGCIIYGYESNTFGNSRKFNPDTQQMEEGPFDVESYYKEDYYNYLPENHIVETIGNAAFTPGGTNITLFRVTAANPTIYIQAEGFPYTIGGIENGNGNNNLYPRFTISGPGLAETTLEQGSNYESSCMGNKFTLSPGFYTISILTVANAHGDGQVTIRTRKRNPNVKKWFYGGGIRIREIGYFDADAPYNYYRNKAHANSMGYFPVREKRYAYHFFGEPNSSSGYVAYDGFYLPTNARARKEQIGYQNVTVYDTGVGVANGRTEYTYTVPRVNNVGNELVQTYYDYKRGLVTNQKVYNSANELQASTDFTYEYVESPDFNVLYNHPALNEKLGWAKLVGKTSKNYYSNSATPVTVTENFTYSNLNRKPLSQTIAFGNGDTQKTEYTYHNGNSTLSQNRISMPETVKTYENGELLSATTINYSNAWPLNVSYLPSFIASSKGPQGVLKPLTRYTLYDDHSNVLEARAENGIPTLYIWGYNKTLLIAKIENMAYASLTTIINRQVSLAVTASNTANNEAALLTALANLRLNLPAGAMVTTYTYKPLIGISTVTDVKNDRLNYFYDVQGRLLMVKNKNNQIVSEQEYHSKTQN</sequence>
<evidence type="ECO:0008006" key="3">
    <source>
        <dbReference type="Google" id="ProtNLM"/>
    </source>
</evidence>
<dbReference type="KEGG" id="fki:FK004_13960"/>
<dbReference type="OrthoDB" id="9814627at2"/>
<keyword evidence="2" id="KW-1185">Reference proteome</keyword>
<proteinExistence type="predicted"/>
<gene>
    <name evidence="1" type="ORF">FK004_13960</name>
</gene>
<organism evidence="1 2">
    <name type="scientific">Flavobacterium kingsejongi</name>
    <dbReference type="NCBI Taxonomy" id="1678728"/>
    <lineage>
        <taxon>Bacteria</taxon>
        <taxon>Pseudomonadati</taxon>
        <taxon>Bacteroidota</taxon>
        <taxon>Flavobacteriia</taxon>
        <taxon>Flavobacteriales</taxon>
        <taxon>Flavobacteriaceae</taxon>
        <taxon>Flavobacterium</taxon>
    </lineage>
</organism>
<dbReference type="EMBL" id="CP020919">
    <property type="protein sequence ID" value="AWG26255.1"/>
    <property type="molecule type" value="Genomic_DNA"/>
</dbReference>
<dbReference type="AlphaFoldDB" id="A0A2S1LR68"/>
<accession>A0A2S1LR68</accession>
<dbReference type="PROSITE" id="PS51257">
    <property type="entry name" value="PROKAR_LIPOPROTEIN"/>
    <property type="match status" value="1"/>
</dbReference>
<name>A0A2S1LR68_9FLAO</name>
<evidence type="ECO:0000313" key="2">
    <source>
        <dbReference type="Proteomes" id="UP000244677"/>
    </source>
</evidence>
<evidence type="ECO:0000313" key="1">
    <source>
        <dbReference type="EMBL" id="AWG26255.1"/>
    </source>
</evidence>
<reference evidence="1 2" key="1">
    <citation type="submission" date="2017-04" db="EMBL/GenBank/DDBJ databases">
        <title>Complete genome sequence of Flavobacterium kingsejong AJ004.</title>
        <authorList>
            <person name="Lee P.C."/>
        </authorList>
    </citation>
    <scope>NUCLEOTIDE SEQUENCE [LARGE SCALE GENOMIC DNA]</scope>
    <source>
        <strain evidence="1 2">AJ004</strain>
    </source>
</reference>